<dbReference type="PANTHER" id="PTHR13395">
    <property type="entry name" value="SISTER CHROMATID COHESION PROTEIN DCC1-RELATED"/>
    <property type="match status" value="1"/>
</dbReference>
<reference evidence="4" key="1">
    <citation type="journal article" date="2024" name="Gigascience">
        <title>Chromosome-level genome of the poultry shaft louse Menopon gallinae provides insight into the host-switching and adaptive evolution of parasitic lice.</title>
        <authorList>
            <person name="Xu Y."/>
            <person name="Ma L."/>
            <person name="Liu S."/>
            <person name="Liang Y."/>
            <person name="Liu Q."/>
            <person name="He Z."/>
            <person name="Tian L."/>
            <person name="Duan Y."/>
            <person name="Cai W."/>
            <person name="Li H."/>
            <person name="Song F."/>
        </authorList>
    </citation>
    <scope>NUCLEOTIDE SEQUENCE</scope>
    <source>
        <strain evidence="4">Cailab_2023a</strain>
    </source>
</reference>
<evidence type="ECO:0000256" key="3">
    <source>
        <dbReference type="ARBA" id="ARBA00022705"/>
    </source>
</evidence>
<dbReference type="PANTHER" id="PTHR13395:SF6">
    <property type="entry name" value="SISTER CHROMATID COHESION PROTEIN DCC1"/>
    <property type="match status" value="1"/>
</dbReference>
<evidence type="ECO:0000256" key="2">
    <source>
        <dbReference type="ARBA" id="ARBA00017682"/>
    </source>
</evidence>
<proteinExistence type="inferred from homology"/>
<name>A0AAW2IEF9_9NEOP</name>
<accession>A0AAW2IEF9</accession>
<dbReference type="GO" id="GO:0000785">
    <property type="term" value="C:chromatin"/>
    <property type="evidence" value="ECO:0007669"/>
    <property type="project" value="TreeGrafter"/>
</dbReference>
<organism evidence="4">
    <name type="scientific">Menopon gallinae</name>
    <name type="common">poultry shaft louse</name>
    <dbReference type="NCBI Taxonomy" id="328185"/>
    <lineage>
        <taxon>Eukaryota</taxon>
        <taxon>Metazoa</taxon>
        <taxon>Ecdysozoa</taxon>
        <taxon>Arthropoda</taxon>
        <taxon>Hexapoda</taxon>
        <taxon>Insecta</taxon>
        <taxon>Pterygota</taxon>
        <taxon>Neoptera</taxon>
        <taxon>Paraneoptera</taxon>
        <taxon>Psocodea</taxon>
        <taxon>Troctomorpha</taxon>
        <taxon>Phthiraptera</taxon>
        <taxon>Amblycera</taxon>
        <taxon>Menoponidae</taxon>
        <taxon>Menopon</taxon>
    </lineage>
</organism>
<sequence>MESEEKEIENAVRLLQYTKQDINEVCPVTQRLYFPSQGEYLEAKSNIKLLDFDEQFVERLQSGESLVFKGNGDEKLVFCTEDETYEVKEGEISNSLVICPEFLYNEDIKKINGDKRKVQKQLISGIYHSYLELRLTFPKLRKLRKFLAPTVYTGPDHEDNVSNKGYYLTELLENIQCSREELLNGLKDISACCIDGRWRLLSLKYESAVLSLIVGLMEEQGSNLINKKDAKKILGPKVPDFITDHILTNFATCSEDDNDVFLLKEDKVSRCFAEALLTAAGGTFLLDEFMKTWKASLPPGMEVNLHHLRGLALTEKGKSDEDVICLFQEYNLPENISERFRLLFKRKEKWSFDEIMPYIEKLATKAMNVNALLTKFSRASTVNGVRVFGARHAN</sequence>
<gene>
    <name evidence="4" type="ORF">PYX00_001697</name>
</gene>
<dbReference type="EMBL" id="JARGDH010000001">
    <property type="protein sequence ID" value="KAL0280396.1"/>
    <property type="molecule type" value="Genomic_DNA"/>
</dbReference>
<evidence type="ECO:0000256" key="1">
    <source>
        <dbReference type="ARBA" id="ARBA00007017"/>
    </source>
</evidence>
<dbReference type="InterPro" id="IPR019128">
    <property type="entry name" value="Dcc1"/>
</dbReference>
<comment type="caution">
    <text evidence="4">The sequence shown here is derived from an EMBL/GenBank/DDBJ whole genome shotgun (WGS) entry which is preliminary data.</text>
</comment>
<keyword evidence="3" id="KW-0235">DNA replication</keyword>
<dbReference type="GO" id="GO:0031390">
    <property type="term" value="C:Ctf18 RFC-like complex"/>
    <property type="evidence" value="ECO:0007669"/>
    <property type="project" value="InterPro"/>
</dbReference>
<evidence type="ECO:0000313" key="4">
    <source>
        <dbReference type="EMBL" id="KAL0280396.1"/>
    </source>
</evidence>
<dbReference type="GO" id="GO:0006260">
    <property type="term" value="P:DNA replication"/>
    <property type="evidence" value="ECO:0007669"/>
    <property type="project" value="UniProtKB-KW"/>
</dbReference>
<protein>
    <recommendedName>
        <fullName evidence="2">Sister chromatid cohesion protein DCC1</fullName>
    </recommendedName>
</protein>
<dbReference type="GO" id="GO:0034088">
    <property type="term" value="P:maintenance of mitotic sister chromatid cohesion"/>
    <property type="evidence" value="ECO:0007669"/>
    <property type="project" value="TreeGrafter"/>
</dbReference>
<dbReference type="Pfam" id="PF09724">
    <property type="entry name" value="Dcc1"/>
    <property type="match status" value="1"/>
</dbReference>
<dbReference type="GO" id="GO:0000775">
    <property type="term" value="C:chromosome, centromeric region"/>
    <property type="evidence" value="ECO:0007669"/>
    <property type="project" value="TreeGrafter"/>
</dbReference>
<dbReference type="AlphaFoldDB" id="A0AAW2IEF9"/>
<comment type="similarity">
    <text evidence="1">Belongs to the DCC1 family.</text>
</comment>